<protein>
    <submittedName>
        <fullName evidence="1">Uncharacterized protein</fullName>
    </submittedName>
</protein>
<keyword evidence="2" id="KW-1185">Reference proteome</keyword>
<dbReference type="Proteomes" id="UP000800200">
    <property type="component" value="Unassembled WGS sequence"/>
</dbReference>
<dbReference type="OrthoDB" id="4338954at2759"/>
<dbReference type="EMBL" id="ML994627">
    <property type="protein sequence ID" value="KAF2187226.1"/>
    <property type="molecule type" value="Genomic_DNA"/>
</dbReference>
<reference evidence="1" key="1">
    <citation type="journal article" date="2020" name="Stud. Mycol.">
        <title>101 Dothideomycetes genomes: a test case for predicting lifestyles and emergence of pathogens.</title>
        <authorList>
            <person name="Haridas S."/>
            <person name="Albert R."/>
            <person name="Binder M."/>
            <person name="Bloem J."/>
            <person name="Labutti K."/>
            <person name="Salamov A."/>
            <person name="Andreopoulos B."/>
            <person name="Baker S."/>
            <person name="Barry K."/>
            <person name="Bills G."/>
            <person name="Bluhm B."/>
            <person name="Cannon C."/>
            <person name="Castanera R."/>
            <person name="Culley D."/>
            <person name="Daum C."/>
            <person name="Ezra D."/>
            <person name="Gonzalez J."/>
            <person name="Henrissat B."/>
            <person name="Kuo A."/>
            <person name="Liang C."/>
            <person name="Lipzen A."/>
            <person name="Lutzoni F."/>
            <person name="Magnuson J."/>
            <person name="Mondo S."/>
            <person name="Nolan M."/>
            <person name="Ohm R."/>
            <person name="Pangilinan J."/>
            <person name="Park H.-J."/>
            <person name="Ramirez L."/>
            <person name="Alfaro M."/>
            <person name="Sun H."/>
            <person name="Tritt A."/>
            <person name="Yoshinaga Y."/>
            <person name="Zwiers L.-H."/>
            <person name="Turgeon B."/>
            <person name="Goodwin S."/>
            <person name="Spatafora J."/>
            <person name="Crous P."/>
            <person name="Grigoriev I."/>
        </authorList>
    </citation>
    <scope>NUCLEOTIDE SEQUENCE</scope>
    <source>
        <strain evidence="1">CBS 207.26</strain>
    </source>
</reference>
<accession>A0A6A6EBM1</accession>
<proteinExistence type="predicted"/>
<sequence length="142" mass="15933">MPLQLPRQFQRIAFSTTARILTNLPTQFHSYHPQTATLQVNPSKLGRIGRWYLPTMAAIAVGTLYLPADLISTKSSSSSLDSANRQVGIAIASGLQEYNMRHLNQKEKDGMQRERNEALLEAYGERLSLADVERALEVYEAQ</sequence>
<evidence type="ECO:0000313" key="2">
    <source>
        <dbReference type="Proteomes" id="UP000800200"/>
    </source>
</evidence>
<organism evidence="1 2">
    <name type="scientific">Zopfia rhizophila CBS 207.26</name>
    <dbReference type="NCBI Taxonomy" id="1314779"/>
    <lineage>
        <taxon>Eukaryota</taxon>
        <taxon>Fungi</taxon>
        <taxon>Dikarya</taxon>
        <taxon>Ascomycota</taxon>
        <taxon>Pezizomycotina</taxon>
        <taxon>Dothideomycetes</taxon>
        <taxon>Dothideomycetes incertae sedis</taxon>
        <taxon>Zopfiaceae</taxon>
        <taxon>Zopfia</taxon>
    </lineage>
</organism>
<evidence type="ECO:0000313" key="1">
    <source>
        <dbReference type="EMBL" id="KAF2187226.1"/>
    </source>
</evidence>
<gene>
    <name evidence="1" type="ORF">K469DRAFT_685761</name>
</gene>
<name>A0A6A6EBM1_9PEZI</name>
<dbReference type="AlphaFoldDB" id="A0A6A6EBM1"/>